<feature type="compositionally biased region" description="Basic and acidic residues" evidence="1">
    <location>
        <begin position="1"/>
        <end position="10"/>
    </location>
</feature>
<accession>A0A8T7M568</accession>
<name>A0A8T7M568_9CHLR</name>
<dbReference type="EMBL" id="CP128400">
    <property type="protein sequence ID" value="WJW69163.1"/>
    <property type="molecule type" value="Genomic_DNA"/>
</dbReference>
<dbReference type="Proteomes" id="UP000521676">
    <property type="component" value="Unassembled WGS sequence"/>
</dbReference>
<feature type="compositionally biased region" description="Basic and acidic residues" evidence="1">
    <location>
        <begin position="65"/>
        <end position="82"/>
    </location>
</feature>
<keyword evidence="5" id="KW-1185">Reference proteome</keyword>
<gene>
    <name evidence="2" type="ORF">HXX08_15390</name>
    <name evidence="3" type="ORF">OZ401_002759</name>
</gene>
<dbReference type="InterPro" id="IPR052590">
    <property type="entry name" value="Stress/Virulence-Domain"/>
</dbReference>
<evidence type="ECO:0000313" key="4">
    <source>
        <dbReference type="Proteomes" id="UP000521676"/>
    </source>
</evidence>
<dbReference type="EMBL" id="JACATZ010000003">
    <property type="protein sequence ID" value="NWJ47245.1"/>
    <property type="molecule type" value="Genomic_DNA"/>
</dbReference>
<reference evidence="3" key="2">
    <citation type="journal article" date="2024" name="Nature">
        <title>Anoxygenic phototroph of the Chloroflexota uses a type I reaction centre.</title>
        <authorList>
            <person name="Tsuji J.M."/>
            <person name="Shaw N.A."/>
            <person name="Nagashima S."/>
            <person name="Venkiteswaran J.J."/>
            <person name="Schiff S.L."/>
            <person name="Watanabe T."/>
            <person name="Fukui M."/>
            <person name="Hanada S."/>
            <person name="Tank M."/>
            <person name="Neufeld J.D."/>
        </authorList>
    </citation>
    <scope>NUCLEOTIDE SEQUENCE</scope>
    <source>
        <strain evidence="3">L227-S17</strain>
    </source>
</reference>
<protein>
    <submittedName>
        <fullName evidence="2">Uncharacterized protein</fullName>
    </submittedName>
</protein>
<feature type="region of interest" description="Disordered" evidence="1">
    <location>
        <begin position="1"/>
        <end position="82"/>
    </location>
</feature>
<sequence length="186" mass="21314">MAKTNEKIKNINDPNDINPETSLTNNDNYHVRAGRKGGQSTKRRFQDSEFYREIGSKGGSVTMSRHSEEYRERRKKGGETTRERYGDEYYHEIAAKAARSKQENTLLRNEAIKVLLAEGFKIPTIIKLTTRDLESDIRLKKHLESGPLADYLKEKPATDNDYLFVSQSGKQLSLANTYTVMSRHKA</sequence>
<feature type="compositionally biased region" description="Low complexity" evidence="1">
    <location>
        <begin position="11"/>
        <end position="20"/>
    </location>
</feature>
<dbReference type="PANTHER" id="PTHR36569">
    <property type="match status" value="1"/>
</dbReference>
<evidence type="ECO:0000313" key="5">
    <source>
        <dbReference type="Proteomes" id="UP001431572"/>
    </source>
</evidence>
<organism evidence="2 4">
    <name type="scientific">Candidatus Chlorohelix allophototropha</name>
    <dbReference type="NCBI Taxonomy" id="3003348"/>
    <lineage>
        <taxon>Bacteria</taxon>
        <taxon>Bacillati</taxon>
        <taxon>Chloroflexota</taxon>
        <taxon>Chloroflexia</taxon>
        <taxon>Candidatus Chloroheliales</taxon>
        <taxon>Candidatus Chloroheliaceae</taxon>
        <taxon>Candidatus Chlorohelix</taxon>
    </lineage>
</organism>
<evidence type="ECO:0000313" key="2">
    <source>
        <dbReference type="EMBL" id="NWJ47245.1"/>
    </source>
</evidence>
<dbReference type="Proteomes" id="UP001431572">
    <property type="component" value="Chromosome 2"/>
</dbReference>
<dbReference type="PANTHER" id="PTHR36569:SF5">
    <property type="entry name" value="CONIDIATION-SPECIFIC PROTEIN 10 (EUROFUNG)"/>
    <property type="match status" value="1"/>
</dbReference>
<reference evidence="2 4" key="1">
    <citation type="submission" date="2020-06" db="EMBL/GenBank/DDBJ databases">
        <title>Anoxygenic phototrophic Chloroflexota member uses a Type I reaction center.</title>
        <authorList>
            <person name="Tsuji J.M."/>
            <person name="Shaw N.A."/>
            <person name="Nagashima S."/>
            <person name="Venkiteswaran J."/>
            <person name="Schiff S.L."/>
            <person name="Hanada S."/>
            <person name="Tank M."/>
            <person name="Neufeld J.D."/>
        </authorList>
    </citation>
    <scope>NUCLEOTIDE SEQUENCE [LARGE SCALE GENOMIC DNA]</scope>
    <source>
        <strain evidence="2">L227-S17</strain>
    </source>
</reference>
<evidence type="ECO:0000313" key="3">
    <source>
        <dbReference type="EMBL" id="WJW69163.1"/>
    </source>
</evidence>
<evidence type="ECO:0000256" key="1">
    <source>
        <dbReference type="SAM" id="MobiDB-lite"/>
    </source>
</evidence>
<proteinExistence type="predicted"/>
<dbReference type="AlphaFoldDB" id="A0A8T7M568"/>
<feature type="compositionally biased region" description="Basic and acidic residues" evidence="1">
    <location>
        <begin position="44"/>
        <end position="55"/>
    </location>
</feature>
<dbReference type="RefSeq" id="WP_341471051.1">
    <property type="nucleotide sequence ID" value="NZ_CP128400.1"/>
</dbReference>